<organism evidence="1 2">
    <name type="scientific">Ancylostoma ceylanicum</name>
    <dbReference type="NCBI Taxonomy" id="53326"/>
    <lineage>
        <taxon>Eukaryota</taxon>
        <taxon>Metazoa</taxon>
        <taxon>Ecdysozoa</taxon>
        <taxon>Nematoda</taxon>
        <taxon>Chromadorea</taxon>
        <taxon>Rhabditida</taxon>
        <taxon>Rhabditina</taxon>
        <taxon>Rhabditomorpha</taxon>
        <taxon>Strongyloidea</taxon>
        <taxon>Ancylostomatidae</taxon>
        <taxon>Ancylostomatinae</taxon>
        <taxon>Ancylostoma</taxon>
    </lineage>
</organism>
<dbReference type="EMBL" id="JARK01001472">
    <property type="protein sequence ID" value="EYB97868.1"/>
    <property type="molecule type" value="Genomic_DNA"/>
</dbReference>
<accession>A0A016T4E8</accession>
<comment type="caution">
    <text evidence="1">The sequence shown here is derived from an EMBL/GenBank/DDBJ whole genome shotgun (WGS) entry which is preliminary data.</text>
</comment>
<evidence type="ECO:0000313" key="2">
    <source>
        <dbReference type="Proteomes" id="UP000024635"/>
    </source>
</evidence>
<gene>
    <name evidence="1" type="primary">Acey_s0136.g1970</name>
    <name evidence="1" type="ORF">Y032_0136g1970</name>
</gene>
<dbReference type="AlphaFoldDB" id="A0A016T4E8"/>
<evidence type="ECO:0000313" key="1">
    <source>
        <dbReference type="EMBL" id="EYB97868.1"/>
    </source>
</evidence>
<name>A0A016T4E8_9BILA</name>
<keyword evidence="2" id="KW-1185">Reference proteome</keyword>
<reference evidence="2" key="1">
    <citation type="journal article" date="2015" name="Nat. Genet.">
        <title>The genome and transcriptome of the zoonotic hookworm Ancylostoma ceylanicum identify infection-specific gene families.</title>
        <authorList>
            <person name="Schwarz E.M."/>
            <person name="Hu Y."/>
            <person name="Antoshechkin I."/>
            <person name="Miller M.M."/>
            <person name="Sternberg P.W."/>
            <person name="Aroian R.V."/>
        </authorList>
    </citation>
    <scope>NUCLEOTIDE SEQUENCE</scope>
    <source>
        <strain evidence="2">HY135</strain>
    </source>
</reference>
<protein>
    <submittedName>
        <fullName evidence="1">Uncharacterized protein</fullName>
    </submittedName>
</protein>
<dbReference type="Proteomes" id="UP000024635">
    <property type="component" value="Unassembled WGS sequence"/>
</dbReference>
<sequence>MKIIGEVSIDSWDCYITSLSRYEERWRSTRESSLLNNARLPPPRNSEFVWNRAAQNLAWKVEKKNAKGCEALGPSFLPVLPYKPQISLRNSVFC</sequence>
<proteinExistence type="predicted"/>